<dbReference type="Proteomes" id="UP001174936">
    <property type="component" value="Unassembled WGS sequence"/>
</dbReference>
<sequence length="182" mass="18756">MPPLPPQPHPHQQPAHHHTQPPNHSPHASQPLRMAPINSPRAQHLQAQAREAVQIDPQIATGPLPSLVTHHQNGAGISSQTPPSRALSISPPRSSHSESKAPLSNNNNNASTKASLSALLLPTASEPSSASPGGGNSSAGGSPRTLGSAGVVASAAAATAAKDEQTRMMNMLDKNFSRPSRA</sequence>
<organism evidence="2 3">
    <name type="scientific">Cercophora newfieldiana</name>
    <dbReference type="NCBI Taxonomy" id="92897"/>
    <lineage>
        <taxon>Eukaryota</taxon>
        <taxon>Fungi</taxon>
        <taxon>Dikarya</taxon>
        <taxon>Ascomycota</taxon>
        <taxon>Pezizomycotina</taxon>
        <taxon>Sordariomycetes</taxon>
        <taxon>Sordariomycetidae</taxon>
        <taxon>Sordariales</taxon>
        <taxon>Lasiosphaeriaceae</taxon>
        <taxon>Cercophora</taxon>
    </lineage>
</organism>
<feature type="compositionally biased region" description="Low complexity" evidence="1">
    <location>
        <begin position="88"/>
        <end position="131"/>
    </location>
</feature>
<proteinExistence type="predicted"/>
<keyword evidence="3" id="KW-1185">Reference proteome</keyword>
<reference evidence="2" key="1">
    <citation type="submission" date="2023-06" db="EMBL/GenBank/DDBJ databases">
        <title>Genome-scale phylogeny and comparative genomics of the fungal order Sordariales.</title>
        <authorList>
            <consortium name="Lawrence Berkeley National Laboratory"/>
            <person name="Hensen N."/>
            <person name="Bonometti L."/>
            <person name="Westerberg I."/>
            <person name="Brannstrom I.O."/>
            <person name="Guillou S."/>
            <person name="Cros-Aarteil S."/>
            <person name="Calhoun S."/>
            <person name="Haridas S."/>
            <person name="Kuo A."/>
            <person name="Mondo S."/>
            <person name="Pangilinan J."/>
            <person name="Riley R."/>
            <person name="Labutti K."/>
            <person name="Andreopoulos B."/>
            <person name="Lipzen A."/>
            <person name="Chen C."/>
            <person name="Yanf M."/>
            <person name="Daum C."/>
            <person name="Ng V."/>
            <person name="Clum A."/>
            <person name="Steindorff A."/>
            <person name="Ohm R."/>
            <person name="Martin F."/>
            <person name="Silar P."/>
            <person name="Natvig D."/>
            <person name="Lalanne C."/>
            <person name="Gautier V."/>
            <person name="Ament-Velasquez S.L."/>
            <person name="Kruys A."/>
            <person name="Hutchinson M.I."/>
            <person name="Powell A.J."/>
            <person name="Barry K."/>
            <person name="Miller A.N."/>
            <person name="Grigoriev I.V."/>
            <person name="Debuchy R."/>
            <person name="Gladieux P."/>
            <person name="Thoren M.H."/>
            <person name="Johannesson H."/>
        </authorList>
    </citation>
    <scope>NUCLEOTIDE SEQUENCE</scope>
    <source>
        <strain evidence="2">SMH2532-1</strain>
    </source>
</reference>
<accession>A0AA40CS60</accession>
<dbReference type="EMBL" id="JAULSV010000003">
    <property type="protein sequence ID" value="KAK0649461.1"/>
    <property type="molecule type" value="Genomic_DNA"/>
</dbReference>
<gene>
    <name evidence="2" type="ORF">B0T16DRAFT_410128</name>
</gene>
<feature type="region of interest" description="Disordered" evidence="1">
    <location>
        <begin position="1"/>
        <end position="182"/>
    </location>
</feature>
<evidence type="ECO:0000313" key="2">
    <source>
        <dbReference type="EMBL" id="KAK0649461.1"/>
    </source>
</evidence>
<dbReference type="AlphaFoldDB" id="A0AA40CS60"/>
<feature type="compositionally biased region" description="Low complexity" evidence="1">
    <location>
        <begin position="139"/>
        <end position="160"/>
    </location>
</feature>
<evidence type="ECO:0000256" key="1">
    <source>
        <dbReference type="SAM" id="MobiDB-lite"/>
    </source>
</evidence>
<name>A0AA40CS60_9PEZI</name>
<comment type="caution">
    <text evidence="2">The sequence shown here is derived from an EMBL/GenBank/DDBJ whole genome shotgun (WGS) entry which is preliminary data.</text>
</comment>
<feature type="compositionally biased region" description="Polar residues" evidence="1">
    <location>
        <begin position="69"/>
        <end position="83"/>
    </location>
</feature>
<feature type="compositionally biased region" description="Pro residues" evidence="1">
    <location>
        <begin position="1"/>
        <end position="11"/>
    </location>
</feature>
<protein>
    <submittedName>
        <fullName evidence="2">Uncharacterized protein</fullName>
    </submittedName>
</protein>
<evidence type="ECO:0000313" key="3">
    <source>
        <dbReference type="Proteomes" id="UP001174936"/>
    </source>
</evidence>